<proteinExistence type="predicted"/>
<name>A0A8C4HY71_DICLA</name>
<feature type="domain" description="C2H2-type" evidence="7">
    <location>
        <begin position="611"/>
        <end position="639"/>
    </location>
</feature>
<keyword evidence="3 5" id="KW-0863">Zinc-finger</keyword>
<dbReference type="PROSITE" id="PS00028">
    <property type="entry name" value="ZINC_FINGER_C2H2_1"/>
    <property type="match status" value="8"/>
</dbReference>
<dbReference type="InterPro" id="IPR058156">
    <property type="entry name" value="Znf-C2H2_ZNF451"/>
</dbReference>
<feature type="domain" description="C2H2-type" evidence="7">
    <location>
        <begin position="756"/>
        <end position="784"/>
    </location>
</feature>
<dbReference type="PROSITE" id="PS50157">
    <property type="entry name" value="ZINC_FINGER_C2H2_2"/>
    <property type="match status" value="3"/>
</dbReference>
<evidence type="ECO:0000256" key="3">
    <source>
        <dbReference type="ARBA" id="ARBA00022771"/>
    </source>
</evidence>
<dbReference type="Ensembl" id="ENSDLAT00005052026.2">
    <property type="protein sequence ID" value="ENSDLAP00005048802.2"/>
    <property type="gene ID" value="ENSDLAG00005021406.2"/>
</dbReference>
<dbReference type="Gene3D" id="3.30.160.60">
    <property type="entry name" value="Classic Zinc Finger"/>
    <property type="match status" value="1"/>
</dbReference>
<evidence type="ECO:0000256" key="1">
    <source>
        <dbReference type="ARBA" id="ARBA00022723"/>
    </source>
</evidence>
<dbReference type="GO" id="GO:0008270">
    <property type="term" value="F:zinc ion binding"/>
    <property type="evidence" value="ECO:0007669"/>
    <property type="project" value="UniProtKB-KW"/>
</dbReference>
<protein>
    <submittedName>
        <fullName evidence="8">Zinc finger protein 451</fullName>
    </submittedName>
</protein>
<dbReference type="Pfam" id="PF23103">
    <property type="entry name" value="Zf-C2H2_ZNF451_5th"/>
    <property type="match status" value="1"/>
</dbReference>
<feature type="compositionally biased region" description="Polar residues" evidence="6">
    <location>
        <begin position="400"/>
        <end position="411"/>
    </location>
</feature>
<dbReference type="AlphaFoldDB" id="A0A8C4HY71"/>
<accession>A0A8C4HY71</accession>
<evidence type="ECO:0000259" key="7">
    <source>
        <dbReference type="PROSITE" id="PS50157"/>
    </source>
</evidence>
<dbReference type="GO" id="GO:0005634">
    <property type="term" value="C:nucleus"/>
    <property type="evidence" value="ECO:0007669"/>
    <property type="project" value="TreeGrafter"/>
</dbReference>
<dbReference type="CTD" id="26036"/>
<dbReference type="GeneTree" id="ENSGT00940000166866"/>
<dbReference type="RefSeq" id="XP_051272880.1">
    <property type="nucleotide sequence ID" value="XM_051416920.1"/>
</dbReference>
<evidence type="ECO:0000256" key="2">
    <source>
        <dbReference type="ARBA" id="ARBA00022737"/>
    </source>
</evidence>
<dbReference type="RefSeq" id="XP_051272891.1">
    <property type="nucleotide sequence ID" value="XM_051416931.1"/>
</dbReference>
<dbReference type="InterPro" id="IPR058950">
    <property type="entry name" value="Zf-C2H2_ZNF451_5th"/>
</dbReference>
<feature type="compositionally biased region" description="Acidic residues" evidence="6">
    <location>
        <begin position="837"/>
        <end position="846"/>
    </location>
</feature>
<dbReference type="Proteomes" id="UP000694389">
    <property type="component" value="Unassembled WGS sequence"/>
</dbReference>
<dbReference type="Pfam" id="PF23108">
    <property type="entry name" value="Zf-C2H2_ZNF451"/>
    <property type="match status" value="1"/>
</dbReference>
<evidence type="ECO:0000256" key="4">
    <source>
        <dbReference type="ARBA" id="ARBA00022833"/>
    </source>
</evidence>
<gene>
    <name evidence="8" type="primary">znf451</name>
</gene>
<feature type="region of interest" description="Disordered" evidence="6">
    <location>
        <begin position="393"/>
        <end position="438"/>
    </location>
</feature>
<dbReference type="InterPro" id="IPR058949">
    <property type="entry name" value="Zf-C2H2_ZNF451_1st"/>
</dbReference>
<reference evidence="8" key="2">
    <citation type="submission" date="2025-09" db="UniProtKB">
        <authorList>
            <consortium name="Ensembl"/>
        </authorList>
    </citation>
    <scope>IDENTIFICATION</scope>
</reference>
<dbReference type="RefSeq" id="XP_051272901.1">
    <property type="nucleotide sequence ID" value="XM_051416941.1"/>
</dbReference>
<keyword evidence="4" id="KW-0862">Zinc</keyword>
<sequence length="870" mass="97819">MSSPMQADQDEGEEVEFVSEGPVRPVLECINLSSDSEDEGCSSSTIEDKITSHKARVTSTLDRLAQQVALEKQERANKCRAFKEKQILQKAHGQQELAFSSTNGMNQEAKRCVDMWLKMPGVQPGRISTGFGRRHRPAPFPRNSSTIHTCPVINCGRVYDNVPLLEGHLKRFDHSPCDPTINLKGCPSELFACAACGQHFETKEAWRKHLESKVSSSTADNHSLTQTYQRIVCFACPSCYVFFNLRDECLQHMSAKNHFTDSLPMNDTRGRALPVPIPQYIKNRLITLCKDAAFTVRCSICHKVLISHQAAQAHFNVHCRQGCAVAKADKTVVQVMKQLQVRGQCSLCCLMFHSQAEIESHRESTQHDVEINQTMDKAVLQYCRFSEIQHTQRAGGARGKSQSTGLETPSQKRNKKRGNCEESSTKRQRLSQGVNGSTGRNTATVWCCECGLQFPEEAAASKHLLAVNQIFHQCGVCGKHMGESSITRLHMSRFHGGAHLSNFLFYCRKCKVEMPRYEDILSHVSEDHSGHTYFTEQELPEELVGAIDAKPSTSTLPSSSTKSIIQQNTVETSSLIAEQTWMCRMCEDVFDSEADVQKHCSDVSSHSFQRFICGHCPQKFFKESTVRRHCMNEHGGEIKSSHFCGLCDSMQFESEGEFLEHYKNLHSKDYYCMDGGDVQPTAVESTSELTCPCMGSEKRKDERRATYTQCMRNLADEGKCLYVCAPCVISVSSYAQMKTHVHTKHTALNLDKTFDVECKACKESFSGVPSFHKHYHSRHCTLEPCMSSRTCSKDRKAEPTPVKIVNAVEIKPNTNEIEDETLVKFLEMDQTSKESEALENESDEEMAVSAEEARESAELEEALKRSLLEF</sequence>
<dbReference type="Pfam" id="PF23101">
    <property type="entry name" value="Zf-C2H2_ZNF451_1st"/>
    <property type="match status" value="1"/>
</dbReference>
<evidence type="ECO:0000313" key="9">
    <source>
        <dbReference type="Proteomes" id="UP000694389"/>
    </source>
</evidence>
<dbReference type="GO" id="GO:0000977">
    <property type="term" value="F:RNA polymerase II transcription regulatory region sequence-specific DNA binding"/>
    <property type="evidence" value="ECO:0007669"/>
    <property type="project" value="TreeGrafter"/>
</dbReference>
<keyword evidence="9" id="KW-1185">Reference proteome</keyword>
<feature type="region of interest" description="Disordered" evidence="6">
    <location>
        <begin position="830"/>
        <end position="857"/>
    </location>
</feature>
<dbReference type="InterPro" id="IPR013087">
    <property type="entry name" value="Znf_C2H2_type"/>
</dbReference>
<reference evidence="8" key="1">
    <citation type="submission" date="2025-08" db="UniProtKB">
        <authorList>
            <consortium name="Ensembl"/>
        </authorList>
    </citation>
    <scope>IDENTIFICATION</scope>
</reference>
<dbReference type="OMA" id="RCSLCHQ"/>
<dbReference type="GeneID" id="127372960"/>
<dbReference type="SMART" id="SM00355">
    <property type="entry name" value="ZnF_C2H2"/>
    <property type="match status" value="12"/>
</dbReference>
<dbReference type="PANTHER" id="PTHR24409">
    <property type="entry name" value="ZINC FINGER PROTEIN 142"/>
    <property type="match status" value="1"/>
</dbReference>
<keyword evidence="1" id="KW-0479">Metal-binding</keyword>
<dbReference type="OrthoDB" id="6091938at2759"/>
<keyword evidence="2" id="KW-0677">Repeat</keyword>
<feature type="domain" description="C2H2-type" evidence="7">
    <location>
        <begin position="148"/>
        <end position="179"/>
    </location>
</feature>
<dbReference type="PANTHER" id="PTHR24409:SF418">
    <property type="entry name" value="SI:CH73-221F6.1"/>
    <property type="match status" value="1"/>
</dbReference>
<evidence type="ECO:0000313" key="8">
    <source>
        <dbReference type="Ensembl" id="ENSDLAP00005048802.2"/>
    </source>
</evidence>
<organism evidence="8 9">
    <name type="scientific">Dicentrarchus labrax</name>
    <name type="common">European seabass</name>
    <name type="synonym">Morone labrax</name>
    <dbReference type="NCBI Taxonomy" id="13489"/>
    <lineage>
        <taxon>Eukaryota</taxon>
        <taxon>Metazoa</taxon>
        <taxon>Chordata</taxon>
        <taxon>Craniata</taxon>
        <taxon>Vertebrata</taxon>
        <taxon>Euteleostomi</taxon>
        <taxon>Actinopterygii</taxon>
        <taxon>Neopterygii</taxon>
        <taxon>Teleostei</taxon>
        <taxon>Neoteleostei</taxon>
        <taxon>Acanthomorphata</taxon>
        <taxon>Eupercaria</taxon>
        <taxon>Moronidae</taxon>
        <taxon>Dicentrarchus</taxon>
    </lineage>
</organism>
<dbReference type="GO" id="GO:0000981">
    <property type="term" value="F:DNA-binding transcription factor activity, RNA polymerase II-specific"/>
    <property type="evidence" value="ECO:0007669"/>
    <property type="project" value="TreeGrafter"/>
</dbReference>
<evidence type="ECO:0000256" key="5">
    <source>
        <dbReference type="PROSITE-ProRule" id="PRU00042"/>
    </source>
</evidence>
<evidence type="ECO:0000256" key="6">
    <source>
        <dbReference type="SAM" id="MobiDB-lite"/>
    </source>
</evidence>